<dbReference type="RefSeq" id="XP_062699115.1">
    <property type="nucleotide sequence ID" value="XM_062843131.1"/>
</dbReference>
<accession>A0ABM1YYY8</accession>
<name>A0ABM1YYY8_AEDAL</name>
<feature type="compositionally biased region" description="Polar residues" evidence="1">
    <location>
        <begin position="586"/>
        <end position="600"/>
    </location>
</feature>
<evidence type="ECO:0000256" key="2">
    <source>
        <dbReference type="SAM" id="Phobius"/>
    </source>
</evidence>
<dbReference type="GeneID" id="115266157"/>
<dbReference type="InterPro" id="IPR022048">
    <property type="entry name" value="Envelope_fusion-like"/>
</dbReference>
<evidence type="ECO:0000313" key="4">
    <source>
        <dbReference type="EnsemblMetazoa" id="AALFPA23_013380.P19379"/>
    </source>
</evidence>
<evidence type="ECO:0000256" key="1">
    <source>
        <dbReference type="SAM" id="MobiDB-lite"/>
    </source>
</evidence>
<evidence type="ECO:0008006" key="6">
    <source>
        <dbReference type="Google" id="ProtNLM"/>
    </source>
</evidence>
<feature type="signal peptide" evidence="3">
    <location>
        <begin position="1"/>
        <end position="22"/>
    </location>
</feature>
<organism evidence="4 5">
    <name type="scientific">Aedes albopictus</name>
    <name type="common">Asian tiger mosquito</name>
    <name type="synonym">Stegomyia albopicta</name>
    <dbReference type="NCBI Taxonomy" id="7160"/>
    <lineage>
        <taxon>Eukaryota</taxon>
        <taxon>Metazoa</taxon>
        <taxon>Ecdysozoa</taxon>
        <taxon>Arthropoda</taxon>
        <taxon>Hexapoda</taxon>
        <taxon>Insecta</taxon>
        <taxon>Pterygota</taxon>
        <taxon>Neoptera</taxon>
        <taxon>Endopterygota</taxon>
        <taxon>Diptera</taxon>
        <taxon>Nematocera</taxon>
        <taxon>Culicoidea</taxon>
        <taxon>Culicidae</taxon>
        <taxon>Culicinae</taxon>
        <taxon>Aedini</taxon>
        <taxon>Aedes</taxon>
        <taxon>Stegomyia</taxon>
    </lineage>
</organism>
<sequence>MKPNRTFFTALILFLNYQLSLTQFSKILNLKQNPGLLTIETGSSFIKIGNHKLFHVIELNNYDPIFTKLLKNIQGLHRFSNFTDLVEILEMKFNTVHSIFNDLQPKIRQKRGLFNVLGTTIKEITGNMDHNDFEQISKIITELQISNKVLTNENNEQFKINLQLQNRINSIINRLSQQQNEITKNIISARLENETSRNFKILRETMKINYNLDNLKSHLENIFESVQLARTKVIPKQILSVEELGFVSNILEQQNIRPNSIEQIYEFLDLSAFYNNTRLIFIISIPRIDNTTYVEFLLEPLLVSNKTLKLPANVALHNGNKTYFTKEKCRRIGVTKLCSLDKLVDITGDSCYSKLLKGLSGNCTFTKYHQPRAVKRITDNHIVITDVRNMEIDSNCGLTRRNLSGTYLIEFHNCSVMINGTKYSNAESYRMEPALVMSLDGLHINQQTLETQPNIDEIHIRNRHQLETITKQHKIQTYTSLSMSTLCFLLSIFAGLLWIVKRRKQISLYLGSSTESNVNPKDQPSRTEVNPTNRDDSSPKGGVVKIEPSWTFPMKSIAFTPMLMATTTTTTPTTTTAMPARSTSSPQAANISSSAPSTQK</sequence>
<feature type="compositionally biased region" description="Polar residues" evidence="1">
    <location>
        <begin position="513"/>
        <end position="532"/>
    </location>
</feature>
<feature type="region of interest" description="Disordered" evidence="1">
    <location>
        <begin position="566"/>
        <end position="600"/>
    </location>
</feature>
<dbReference type="Proteomes" id="UP000069940">
    <property type="component" value="Unassembled WGS sequence"/>
</dbReference>
<proteinExistence type="predicted"/>
<feature type="transmembrane region" description="Helical" evidence="2">
    <location>
        <begin position="481"/>
        <end position="500"/>
    </location>
</feature>
<reference evidence="4" key="2">
    <citation type="submission" date="2025-05" db="UniProtKB">
        <authorList>
            <consortium name="EnsemblMetazoa"/>
        </authorList>
    </citation>
    <scope>IDENTIFICATION</scope>
    <source>
        <strain evidence="4">Foshan</strain>
    </source>
</reference>
<feature type="compositionally biased region" description="Low complexity" evidence="1">
    <location>
        <begin position="566"/>
        <end position="585"/>
    </location>
</feature>
<evidence type="ECO:0000313" key="5">
    <source>
        <dbReference type="Proteomes" id="UP000069940"/>
    </source>
</evidence>
<protein>
    <recommendedName>
        <fullName evidence="6">Retrovirus-related env polyprotein from transposon gypsy</fullName>
    </recommendedName>
</protein>
<feature type="chain" id="PRO_5046685914" description="Retrovirus-related env polyprotein from transposon gypsy" evidence="3">
    <location>
        <begin position="23"/>
        <end position="600"/>
    </location>
</feature>
<keyword evidence="3" id="KW-0732">Signal</keyword>
<reference evidence="5" key="1">
    <citation type="journal article" date="2015" name="Proc. Natl. Acad. Sci. U.S.A.">
        <title>Genome sequence of the Asian Tiger mosquito, Aedes albopictus, reveals insights into its biology, genetics, and evolution.</title>
        <authorList>
            <person name="Chen X.G."/>
            <person name="Jiang X."/>
            <person name="Gu J."/>
            <person name="Xu M."/>
            <person name="Wu Y."/>
            <person name="Deng Y."/>
            <person name="Zhang C."/>
            <person name="Bonizzoni M."/>
            <person name="Dermauw W."/>
            <person name="Vontas J."/>
            <person name="Armbruster P."/>
            <person name="Huang X."/>
            <person name="Yang Y."/>
            <person name="Zhang H."/>
            <person name="He W."/>
            <person name="Peng H."/>
            <person name="Liu Y."/>
            <person name="Wu K."/>
            <person name="Chen J."/>
            <person name="Lirakis M."/>
            <person name="Topalis P."/>
            <person name="Van Leeuwen T."/>
            <person name="Hall A.B."/>
            <person name="Jiang X."/>
            <person name="Thorpe C."/>
            <person name="Mueller R.L."/>
            <person name="Sun C."/>
            <person name="Waterhouse R.M."/>
            <person name="Yan G."/>
            <person name="Tu Z.J."/>
            <person name="Fang X."/>
            <person name="James A.A."/>
        </authorList>
    </citation>
    <scope>NUCLEOTIDE SEQUENCE [LARGE SCALE GENOMIC DNA]</scope>
    <source>
        <strain evidence="5">Foshan</strain>
    </source>
</reference>
<dbReference type="Pfam" id="PF12259">
    <property type="entry name" value="Baculo_F"/>
    <property type="match status" value="1"/>
</dbReference>
<keyword evidence="2" id="KW-0472">Membrane</keyword>
<feature type="region of interest" description="Disordered" evidence="1">
    <location>
        <begin position="513"/>
        <end position="545"/>
    </location>
</feature>
<keyword evidence="2" id="KW-0812">Transmembrane</keyword>
<keyword evidence="5" id="KW-1185">Reference proteome</keyword>
<evidence type="ECO:0000256" key="3">
    <source>
        <dbReference type="SAM" id="SignalP"/>
    </source>
</evidence>
<dbReference type="EnsemblMetazoa" id="AALFPA23_013380.R19379">
    <property type="protein sequence ID" value="AALFPA23_013380.P19379"/>
    <property type="gene ID" value="AALFPA23_013380"/>
</dbReference>
<keyword evidence="2" id="KW-1133">Transmembrane helix</keyword>